<organism evidence="1">
    <name type="scientific">viral metagenome</name>
    <dbReference type="NCBI Taxonomy" id="1070528"/>
    <lineage>
        <taxon>unclassified sequences</taxon>
        <taxon>metagenomes</taxon>
        <taxon>organismal metagenomes</taxon>
    </lineage>
</organism>
<evidence type="ECO:0000313" key="1">
    <source>
        <dbReference type="EMBL" id="QJA93002.1"/>
    </source>
</evidence>
<dbReference type="AlphaFoldDB" id="A0A6M3LH77"/>
<name>A0A6M3LH77_9ZZZZ</name>
<proteinExistence type="predicted"/>
<protein>
    <submittedName>
        <fullName evidence="1">Uncharacterized protein</fullName>
    </submittedName>
</protein>
<dbReference type="EMBL" id="MT143114">
    <property type="protein sequence ID" value="QJA93002.1"/>
    <property type="molecule type" value="Genomic_DNA"/>
</dbReference>
<gene>
    <name evidence="1" type="ORF">MM415B04391_0008</name>
</gene>
<accession>A0A6M3LH77</accession>
<sequence>MLGLNIFCLYTTSYEENEDRIIARTTGEVALNDERRLVGMGWVKVNGSEYYLEKEREPEGSLEETDLYIEDVDYSS</sequence>
<reference evidence="1" key="1">
    <citation type="submission" date="2020-03" db="EMBL/GenBank/DDBJ databases">
        <title>The deep terrestrial virosphere.</title>
        <authorList>
            <person name="Holmfeldt K."/>
            <person name="Nilsson E."/>
            <person name="Simone D."/>
            <person name="Lopez-Fernandez M."/>
            <person name="Wu X."/>
            <person name="de Brujin I."/>
            <person name="Lundin D."/>
            <person name="Andersson A."/>
            <person name="Bertilsson S."/>
            <person name="Dopson M."/>
        </authorList>
    </citation>
    <scope>NUCLEOTIDE SEQUENCE</scope>
    <source>
        <strain evidence="1">MM415B04391</strain>
    </source>
</reference>